<feature type="compositionally biased region" description="Basic and acidic residues" evidence="1">
    <location>
        <begin position="90"/>
        <end position="99"/>
    </location>
</feature>
<evidence type="ECO:0000256" key="1">
    <source>
        <dbReference type="SAM" id="MobiDB-lite"/>
    </source>
</evidence>
<proteinExistence type="predicted"/>
<reference evidence="2" key="1">
    <citation type="journal article" date="2023" name="Microbiol Resour">
        <title>Genome Sequences of Rhodoplanes serenus and Two Thermotolerant Strains, Rhodoplanes tepidamans and 'Rhodoplanes cryptolactis,' Further Refine the Genus.</title>
        <authorList>
            <person name="Rayyan A.A."/>
            <person name="Kyndt J.A."/>
        </authorList>
    </citation>
    <scope>NUCLEOTIDE SEQUENCE</scope>
    <source>
        <strain evidence="2">DSM 9987</strain>
    </source>
</reference>
<evidence type="ECO:0008006" key="4">
    <source>
        <dbReference type="Google" id="ProtNLM"/>
    </source>
</evidence>
<evidence type="ECO:0000313" key="2">
    <source>
        <dbReference type="EMBL" id="MDC7784082.1"/>
    </source>
</evidence>
<protein>
    <recommendedName>
        <fullName evidence="4">PD-(D/E)XK endonuclease-like domain-containing protein</fullName>
    </recommendedName>
</protein>
<comment type="caution">
    <text evidence="2">The sequence shown here is derived from an EMBL/GenBank/DDBJ whole genome shotgun (WGS) entry which is preliminary data.</text>
</comment>
<name>A0ABT5J325_RHOTP</name>
<evidence type="ECO:0000313" key="3">
    <source>
        <dbReference type="Proteomes" id="UP001165652"/>
    </source>
</evidence>
<dbReference type="Proteomes" id="UP001165652">
    <property type="component" value="Unassembled WGS sequence"/>
</dbReference>
<feature type="region of interest" description="Disordered" evidence="1">
    <location>
        <begin position="68"/>
        <end position="120"/>
    </location>
</feature>
<gene>
    <name evidence="2" type="ORF">PQJ73_00160</name>
</gene>
<accession>A0ABT5J325</accession>
<sequence>MTTPRDLTDQILRYKSLVAAENVLLGLAELLPPGPRRRAEWLRIKSNLAFRRVQLALVEHIAAEQKAGFNPDQPRVPAGHPDGGQWTSGGRDDGSRPEDGESSNGSGRSALQVVRDDTGQQPWESHVDLYREDGSLAAQAVFNRDGSAIRSEFASTRDGSPWDERHTVIAADGTETTFQTSGATQSILDGTGQVESRTAWTSDGPEAQAFVQPAYYVPVPHPAAAAVEAALVLYTWMSTRNSASETAVLGFRADAYTPGQTDDSPAIWVGKLTRDEVDDACPRHSEVQSITDQSAEAINRGTYDSAASYGTAVHKRIEETINGPTTVPRSPPPDPNFRAEASLLKSDDAGYGMKGSRRIDVLENPGKGTVCIYDIKTGGKGLTPARMRELASTVQFLYPGTMNLIVTEVRPRR</sequence>
<keyword evidence="3" id="KW-1185">Reference proteome</keyword>
<dbReference type="EMBL" id="JAQQLI010000001">
    <property type="protein sequence ID" value="MDC7784082.1"/>
    <property type="molecule type" value="Genomic_DNA"/>
</dbReference>
<dbReference type="RefSeq" id="WP_272774934.1">
    <property type="nucleotide sequence ID" value="NZ_JAQQLI010000001.1"/>
</dbReference>
<organism evidence="2 3">
    <name type="scientific">Rhodoplanes tepidamans</name>
    <name type="common">Rhodoplanes cryptolactis</name>
    <dbReference type="NCBI Taxonomy" id="200616"/>
    <lineage>
        <taxon>Bacteria</taxon>
        <taxon>Pseudomonadati</taxon>
        <taxon>Pseudomonadota</taxon>
        <taxon>Alphaproteobacteria</taxon>
        <taxon>Hyphomicrobiales</taxon>
        <taxon>Nitrobacteraceae</taxon>
        <taxon>Rhodoplanes</taxon>
    </lineage>
</organism>
<reference evidence="2" key="2">
    <citation type="submission" date="2023-02" db="EMBL/GenBank/DDBJ databases">
        <authorList>
            <person name="Rayyan A."/>
            <person name="Meyer T."/>
            <person name="Kyndt J.A."/>
        </authorList>
    </citation>
    <scope>NUCLEOTIDE SEQUENCE</scope>
    <source>
        <strain evidence="2">DSM 9987</strain>
    </source>
</reference>